<dbReference type="AlphaFoldDB" id="A0A939ETE1"/>
<evidence type="ECO:0000313" key="1">
    <source>
        <dbReference type="EMBL" id="MBO0357180.1"/>
    </source>
</evidence>
<dbReference type="RefSeq" id="WP_206981650.1">
    <property type="nucleotide sequence ID" value="NZ_JAFLQZ010000002.1"/>
</dbReference>
<reference evidence="1" key="1">
    <citation type="submission" date="2021-03" db="EMBL/GenBank/DDBJ databases">
        <authorList>
            <person name="Kim M.K."/>
        </authorList>
    </citation>
    <scope>NUCLEOTIDE SEQUENCE</scope>
    <source>
        <strain evidence="1">BT186</strain>
    </source>
</reference>
<dbReference type="Proteomes" id="UP000664144">
    <property type="component" value="Unassembled WGS sequence"/>
</dbReference>
<sequence>MLSVYPNPAVIGKLLTGPLTGVGNYKKADLNLYDGLGRQVAREQVSLTG</sequence>
<evidence type="ECO:0000313" key="2">
    <source>
        <dbReference type="Proteomes" id="UP000664144"/>
    </source>
</evidence>
<keyword evidence="2" id="KW-1185">Reference proteome</keyword>
<organism evidence="1 2">
    <name type="scientific">Hymenobacter telluris</name>
    <dbReference type="NCBI Taxonomy" id="2816474"/>
    <lineage>
        <taxon>Bacteria</taxon>
        <taxon>Pseudomonadati</taxon>
        <taxon>Bacteroidota</taxon>
        <taxon>Cytophagia</taxon>
        <taxon>Cytophagales</taxon>
        <taxon>Hymenobacteraceae</taxon>
        <taxon>Hymenobacter</taxon>
    </lineage>
</organism>
<accession>A0A939ETE1</accession>
<protein>
    <submittedName>
        <fullName evidence="1">Uncharacterized protein</fullName>
    </submittedName>
</protein>
<gene>
    <name evidence="1" type="ORF">J0X19_04435</name>
</gene>
<proteinExistence type="predicted"/>
<comment type="caution">
    <text evidence="1">The sequence shown here is derived from an EMBL/GenBank/DDBJ whole genome shotgun (WGS) entry which is preliminary data.</text>
</comment>
<dbReference type="EMBL" id="JAFLQZ010000002">
    <property type="protein sequence ID" value="MBO0357180.1"/>
    <property type="molecule type" value="Genomic_DNA"/>
</dbReference>
<name>A0A939ETE1_9BACT</name>